<proteinExistence type="predicted"/>
<name>A0A8S5TCK5_9CAUD</name>
<dbReference type="EMBL" id="BK032798">
    <property type="protein sequence ID" value="DAF60872.1"/>
    <property type="molecule type" value="Genomic_DNA"/>
</dbReference>
<reference evidence="1" key="1">
    <citation type="journal article" date="2021" name="Proc. Natl. Acad. Sci. U.S.A.">
        <title>A Catalog of Tens of Thousands of Viruses from Human Metagenomes Reveals Hidden Associations with Chronic Diseases.</title>
        <authorList>
            <person name="Tisza M.J."/>
            <person name="Buck C.B."/>
        </authorList>
    </citation>
    <scope>NUCLEOTIDE SEQUENCE</scope>
    <source>
        <strain evidence="1">CtVDC13</strain>
    </source>
</reference>
<sequence>MAKGSRGGKRAKRASNAKYNGFSITRKDGTTSHYKVINGKVLPAVEADGIHNMLKGIGSKDPAQVLYDKVGSVDAVIKRVNKIGKGKASVLSDKAIDKMNADYRKKRKEFDESMSVRSSKKGVNRHRLYWSAM</sequence>
<accession>A0A8S5TCK5</accession>
<protein>
    <submittedName>
        <fullName evidence="1">Uncharacterized protein</fullName>
    </submittedName>
</protein>
<evidence type="ECO:0000313" key="1">
    <source>
        <dbReference type="EMBL" id="DAF60872.1"/>
    </source>
</evidence>
<organism evidence="1">
    <name type="scientific">Siphoviridae sp. ctVDC13</name>
    <dbReference type="NCBI Taxonomy" id="2827880"/>
    <lineage>
        <taxon>Viruses</taxon>
        <taxon>Duplodnaviria</taxon>
        <taxon>Heunggongvirae</taxon>
        <taxon>Uroviricota</taxon>
        <taxon>Caudoviricetes</taxon>
    </lineage>
</organism>